<evidence type="ECO:0000256" key="1">
    <source>
        <dbReference type="ARBA" id="ARBA00009437"/>
    </source>
</evidence>
<dbReference type="InterPro" id="IPR058163">
    <property type="entry name" value="LysR-type_TF_proteobact-type"/>
</dbReference>
<dbReference type="Proteomes" id="UP000033352">
    <property type="component" value="Unassembled WGS sequence"/>
</dbReference>
<dbReference type="InterPro" id="IPR000847">
    <property type="entry name" value="LysR_HTH_N"/>
</dbReference>
<keyword evidence="4" id="KW-0804">Transcription</keyword>
<evidence type="ECO:0000313" key="7">
    <source>
        <dbReference type="Proteomes" id="UP000033352"/>
    </source>
</evidence>
<dbReference type="EMBL" id="JZYX01000076">
    <property type="protein sequence ID" value="KJN16325.1"/>
    <property type="molecule type" value="Genomic_DNA"/>
</dbReference>
<dbReference type="PANTHER" id="PTHR30537:SF5">
    <property type="entry name" value="HTH-TYPE TRANSCRIPTIONAL ACTIVATOR TTDR-RELATED"/>
    <property type="match status" value="1"/>
</dbReference>
<evidence type="ECO:0000256" key="4">
    <source>
        <dbReference type="ARBA" id="ARBA00023163"/>
    </source>
</evidence>
<dbReference type="GO" id="GO:0003700">
    <property type="term" value="F:DNA-binding transcription factor activity"/>
    <property type="evidence" value="ECO:0007669"/>
    <property type="project" value="InterPro"/>
</dbReference>
<comment type="caution">
    <text evidence="6">The sequence shown here is derived from an EMBL/GenBank/DDBJ whole genome shotgun (WGS) entry which is preliminary data.</text>
</comment>
<dbReference type="Pfam" id="PF03466">
    <property type="entry name" value="LysR_substrate"/>
    <property type="match status" value="1"/>
</dbReference>
<dbReference type="OrthoDB" id="5671700at2"/>
<evidence type="ECO:0000256" key="2">
    <source>
        <dbReference type="ARBA" id="ARBA00023015"/>
    </source>
</evidence>
<accession>A0A0F1A650</accession>
<dbReference type="Pfam" id="PF00126">
    <property type="entry name" value="HTH_1"/>
    <property type="match status" value="1"/>
</dbReference>
<evidence type="ECO:0000256" key="3">
    <source>
        <dbReference type="ARBA" id="ARBA00023125"/>
    </source>
</evidence>
<dbReference type="CDD" id="cd08422">
    <property type="entry name" value="PBP2_CrgA_like"/>
    <property type="match status" value="1"/>
</dbReference>
<dbReference type="SUPFAM" id="SSF46785">
    <property type="entry name" value="Winged helix' DNA-binding domain"/>
    <property type="match status" value="1"/>
</dbReference>
<proteinExistence type="inferred from homology"/>
<dbReference type="InterPro" id="IPR036388">
    <property type="entry name" value="WH-like_DNA-bd_sf"/>
</dbReference>
<dbReference type="PANTHER" id="PTHR30537">
    <property type="entry name" value="HTH-TYPE TRANSCRIPTIONAL REGULATOR"/>
    <property type="match status" value="1"/>
</dbReference>
<name>A0A0F1A650_9ENTR</name>
<evidence type="ECO:0000259" key="5">
    <source>
        <dbReference type="PROSITE" id="PS50931"/>
    </source>
</evidence>
<feature type="domain" description="HTH lysR-type" evidence="5">
    <location>
        <begin position="6"/>
        <end position="63"/>
    </location>
</feature>
<dbReference type="GO" id="GO:0003677">
    <property type="term" value="F:DNA binding"/>
    <property type="evidence" value="ECO:0007669"/>
    <property type="project" value="UniProtKB-KW"/>
</dbReference>
<sequence length="303" mass="33966">MSRKFDYLGDVEVFIAVVEHGSFTGAAVALSTTPSVLSRAVTRLEARLGRQLLQRTTRRVGLTEAGRVYLEQARTAFSLLDDAERVGRGQEGDLTGRVRMSVPTTYAHYRLPPLLAQYSQRFPRVQVELNITNRNVDLIAEGFDLAIRLGQLPDSGLVARKLEEAALLLVASPDYLHRRGRPQTLEALQHHQCLPFIMPRTGRIAPWVFRDEGRDIDWLPGSTIEISDDVLGVVSLAEQGMGICQSYEFIVRDRIQRGQLVEVLPQLRGRSRPFSVLFAPHRRQSAATRAMIDLLTRQEGVEG</sequence>
<dbReference type="PROSITE" id="PS50931">
    <property type="entry name" value="HTH_LYSR"/>
    <property type="match status" value="1"/>
</dbReference>
<dbReference type="InterPro" id="IPR036390">
    <property type="entry name" value="WH_DNA-bd_sf"/>
</dbReference>
<dbReference type="Gene3D" id="1.10.10.10">
    <property type="entry name" value="Winged helix-like DNA-binding domain superfamily/Winged helix DNA-binding domain"/>
    <property type="match status" value="1"/>
</dbReference>
<keyword evidence="3" id="KW-0238">DNA-binding</keyword>
<protein>
    <submittedName>
        <fullName evidence="6">LuxR family transcriptional regulator</fullName>
    </submittedName>
</protein>
<dbReference type="InterPro" id="IPR005119">
    <property type="entry name" value="LysR_subst-bd"/>
</dbReference>
<dbReference type="PATRIC" id="fig|1619248.3.peg.4768"/>
<dbReference type="RefSeq" id="WP_045286819.1">
    <property type="nucleotide sequence ID" value="NZ_JBDYLG010000007.1"/>
</dbReference>
<comment type="similarity">
    <text evidence="1">Belongs to the LysR transcriptional regulatory family.</text>
</comment>
<reference evidence="6 7" key="1">
    <citation type="submission" date="2015-03" db="EMBL/GenBank/DDBJ databases">
        <authorList>
            <person name="McCorrison J."/>
            <person name="Sanka R."/>
            <person name="Adams M."/>
            <person name="Brinkac L."/>
            <person name="Nierman W."/>
            <person name="Sutton G."/>
            <person name="Nelson K."/>
            <person name="Kiedrowski L."/>
            <person name="Guerrero D."/>
            <person name="Bonomo R."/>
        </authorList>
    </citation>
    <scope>NUCLEOTIDE SEQUENCE [LARGE SCALE GENOMIC DNA]</scope>
    <source>
        <strain evidence="6 7">35699</strain>
    </source>
</reference>
<dbReference type="FunFam" id="1.10.10.10:FF:000001">
    <property type="entry name" value="LysR family transcriptional regulator"/>
    <property type="match status" value="1"/>
</dbReference>
<gene>
    <name evidence="6" type="ORF">SS37_23875</name>
</gene>
<organism evidence="6 7">
    <name type="scientific">Enterobacter sichuanensis</name>
    <dbReference type="NCBI Taxonomy" id="2071710"/>
    <lineage>
        <taxon>Bacteria</taxon>
        <taxon>Pseudomonadati</taxon>
        <taxon>Pseudomonadota</taxon>
        <taxon>Gammaproteobacteria</taxon>
        <taxon>Enterobacterales</taxon>
        <taxon>Enterobacteriaceae</taxon>
        <taxon>Enterobacter</taxon>
        <taxon>Enterobacter cloacae complex</taxon>
    </lineage>
</organism>
<evidence type="ECO:0000313" key="6">
    <source>
        <dbReference type="EMBL" id="KJN16325.1"/>
    </source>
</evidence>
<dbReference type="SUPFAM" id="SSF53850">
    <property type="entry name" value="Periplasmic binding protein-like II"/>
    <property type="match status" value="1"/>
</dbReference>
<dbReference type="AlphaFoldDB" id="A0A0F1A650"/>
<keyword evidence="2" id="KW-0805">Transcription regulation</keyword>
<dbReference type="Gene3D" id="3.40.190.290">
    <property type="match status" value="1"/>
</dbReference>